<keyword evidence="4" id="KW-1185">Reference proteome</keyword>
<comment type="caution">
    <text evidence="1">The sequence shown here is derived from an EMBL/GenBank/DDBJ whole genome shotgun (WGS) entry which is preliminary data.</text>
</comment>
<dbReference type="OrthoDB" id="1374278at2"/>
<proteinExistence type="predicted"/>
<dbReference type="EMBL" id="MUGY01000010">
    <property type="protein sequence ID" value="OXA94234.1"/>
    <property type="molecule type" value="Genomic_DNA"/>
</dbReference>
<name>A0A086A5P7_FLAHY</name>
<accession>A0A086A5P7</accession>
<dbReference type="eggNOG" id="COG2207">
    <property type="taxonomic scope" value="Bacteria"/>
</dbReference>
<reference evidence="1 3" key="1">
    <citation type="submission" date="2014-07" db="EMBL/GenBank/DDBJ databases">
        <title>Genome of Flavobacterium hydatis DSM 2063.</title>
        <authorList>
            <person name="Pipes S.E."/>
            <person name="Stropko S.J."/>
            <person name="Newman J.D."/>
        </authorList>
    </citation>
    <scope>NUCLEOTIDE SEQUENCE [LARGE SCALE GENOMIC DNA]</scope>
    <source>
        <strain evidence="1 3">DSM 2063</strain>
    </source>
</reference>
<sequence>MKITTHFYSLKPQWQRSFVDGINAELIDDKIIVIPDTIGTGHTYFTEVAPGISVLFSDYMLTSPIRMSKLISEEEFYIFDYYPSEFGDLDDELNDTINLDLTILNNQVENIYDPIVNQRVFGFSLFIDKVMMHKFTNEMPHSEFLNKKLDNSKELHKDYIDSHSLILIFSLKEKSIFDVSFEEYLKGISFKLLANFLNRNADSVTKKEYML</sequence>
<reference evidence="2 4" key="2">
    <citation type="submission" date="2016-11" db="EMBL/GenBank/DDBJ databases">
        <title>Whole genomes of Flavobacteriaceae.</title>
        <authorList>
            <person name="Stine C."/>
            <person name="Li C."/>
            <person name="Tadesse D."/>
        </authorList>
    </citation>
    <scope>NUCLEOTIDE SEQUENCE [LARGE SCALE GENOMIC DNA]</scope>
    <source>
        <strain evidence="2 4">ATCC 29551</strain>
    </source>
</reference>
<evidence type="ECO:0000313" key="3">
    <source>
        <dbReference type="Proteomes" id="UP000028712"/>
    </source>
</evidence>
<evidence type="ECO:0000313" key="4">
    <source>
        <dbReference type="Proteomes" id="UP000198424"/>
    </source>
</evidence>
<dbReference type="EMBL" id="JPRM01000032">
    <property type="protein sequence ID" value="KFF12011.1"/>
    <property type="molecule type" value="Genomic_DNA"/>
</dbReference>
<dbReference type="Proteomes" id="UP000028712">
    <property type="component" value="Unassembled WGS sequence"/>
</dbReference>
<dbReference type="Proteomes" id="UP000198424">
    <property type="component" value="Unassembled WGS sequence"/>
</dbReference>
<protein>
    <submittedName>
        <fullName evidence="1">Uncharacterized protein</fullName>
    </submittedName>
</protein>
<dbReference type="RefSeq" id="WP_035625702.1">
    <property type="nucleotide sequence ID" value="NZ_JBEWQG010000020.1"/>
</dbReference>
<gene>
    <name evidence="2" type="ORF">B0A62_11295</name>
    <name evidence="1" type="ORF">IW20_18835</name>
</gene>
<organism evidence="1 3">
    <name type="scientific">Flavobacterium hydatis</name>
    <name type="common">Cytophaga aquatilis</name>
    <dbReference type="NCBI Taxonomy" id="991"/>
    <lineage>
        <taxon>Bacteria</taxon>
        <taxon>Pseudomonadati</taxon>
        <taxon>Bacteroidota</taxon>
        <taxon>Flavobacteriia</taxon>
        <taxon>Flavobacteriales</taxon>
        <taxon>Flavobacteriaceae</taxon>
        <taxon>Flavobacterium</taxon>
    </lineage>
</organism>
<evidence type="ECO:0000313" key="2">
    <source>
        <dbReference type="EMBL" id="OXA94234.1"/>
    </source>
</evidence>
<evidence type="ECO:0000313" key="1">
    <source>
        <dbReference type="EMBL" id="KFF12011.1"/>
    </source>
</evidence>
<dbReference type="AlphaFoldDB" id="A0A086A5P7"/>